<name>A0A929KYD6_9SPHI</name>
<dbReference type="AlphaFoldDB" id="A0A929KYD6"/>
<proteinExistence type="predicted"/>
<protein>
    <submittedName>
        <fullName evidence="1">Uncharacterized protein</fullName>
    </submittedName>
</protein>
<organism evidence="1 2">
    <name type="scientific">Mucilaginibacter myungsuensis</name>
    <dbReference type="NCBI Taxonomy" id="649104"/>
    <lineage>
        <taxon>Bacteria</taxon>
        <taxon>Pseudomonadati</taxon>
        <taxon>Bacteroidota</taxon>
        <taxon>Sphingobacteriia</taxon>
        <taxon>Sphingobacteriales</taxon>
        <taxon>Sphingobacteriaceae</taxon>
        <taxon>Mucilaginibacter</taxon>
    </lineage>
</organism>
<comment type="caution">
    <text evidence="1">The sequence shown here is derived from an EMBL/GenBank/DDBJ whole genome shotgun (WGS) entry which is preliminary data.</text>
</comment>
<gene>
    <name evidence="1" type="ORF">IRJ16_13620</name>
</gene>
<evidence type="ECO:0000313" key="2">
    <source>
        <dbReference type="Proteomes" id="UP000622475"/>
    </source>
</evidence>
<sequence length="143" mass="16067">MTVVAGYVLINADICINKSHKIMNIANHPHDPELTKELQELYFTGQHWLNELAHTEDEAMALLKAIPDVNLADLYNNACHDRALLRRNIAIFMNKVCLLLVDEEEAVEVGLIETFIGLQTKIGLILTELNDIKFTLTGRTQAA</sequence>
<dbReference type="EMBL" id="JADFFL010000005">
    <property type="protein sequence ID" value="MBE9662927.1"/>
    <property type="molecule type" value="Genomic_DNA"/>
</dbReference>
<reference evidence="1" key="1">
    <citation type="submission" date="2020-10" db="EMBL/GenBank/DDBJ databases">
        <title>Mucilaginibacter mali sp. nov., isolated from rhizosphere soil of apple orchard.</title>
        <authorList>
            <person name="Lee J.-S."/>
            <person name="Kim H.S."/>
            <person name="Kim J.-S."/>
        </authorList>
    </citation>
    <scope>NUCLEOTIDE SEQUENCE</scope>
    <source>
        <strain evidence="1">KCTC 22746</strain>
    </source>
</reference>
<accession>A0A929KYD6</accession>
<dbReference type="RefSeq" id="WP_194112167.1">
    <property type="nucleotide sequence ID" value="NZ_JADFFL010000005.1"/>
</dbReference>
<keyword evidence="2" id="KW-1185">Reference proteome</keyword>
<evidence type="ECO:0000313" key="1">
    <source>
        <dbReference type="EMBL" id="MBE9662927.1"/>
    </source>
</evidence>
<dbReference type="Proteomes" id="UP000622475">
    <property type="component" value="Unassembled WGS sequence"/>
</dbReference>